<reference evidence="5 6" key="1">
    <citation type="submission" date="2023-08" db="EMBL/GenBank/DDBJ databases">
        <authorList>
            <person name="Girao M."/>
            <person name="Carvalho M.F."/>
        </authorList>
    </citation>
    <scope>NUCLEOTIDE SEQUENCE [LARGE SCALE GENOMIC DNA]</scope>
    <source>
        <strain evidence="5 6">CC-R104</strain>
    </source>
</reference>
<dbReference type="PANTHER" id="PTHR43004">
    <property type="entry name" value="TRK SYSTEM POTASSIUM UPTAKE PROTEIN"/>
    <property type="match status" value="1"/>
</dbReference>
<dbReference type="EMBL" id="JAUZMZ010000227">
    <property type="protein sequence ID" value="MEE2035061.1"/>
    <property type="molecule type" value="Genomic_DNA"/>
</dbReference>
<dbReference type="GO" id="GO:0004497">
    <property type="term" value="F:monooxygenase activity"/>
    <property type="evidence" value="ECO:0007669"/>
    <property type="project" value="UniProtKB-KW"/>
</dbReference>
<dbReference type="PRINTS" id="PR00420">
    <property type="entry name" value="RNGMNOXGNASE"/>
</dbReference>
<dbReference type="Gene3D" id="3.40.30.120">
    <property type="match status" value="1"/>
</dbReference>
<comment type="caution">
    <text evidence="5">The sequence shown here is derived from an EMBL/GenBank/DDBJ whole genome shotgun (WGS) entry which is preliminary data.</text>
</comment>
<evidence type="ECO:0000313" key="5">
    <source>
        <dbReference type="EMBL" id="MEE2035061.1"/>
    </source>
</evidence>
<evidence type="ECO:0000259" key="4">
    <source>
        <dbReference type="Pfam" id="PF01494"/>
    </source>
</evidence>
<organism evidence="5 6">
    <name type="scientific">Rhodococcus chondri</name>
    <dbReference type="NCBI Taxonomy" id="3065941"/>
    <lineage>
        <taxon>Bacteria</taxon>
        <taxon>Bacillati</taxon>
        <taxon>Actinomycetota</taxon>
        <taxon>Actinomycetes</taxon>
        <taxon>Mycobacteriales</taxon>
        <taxon>Nocardiaceae</taxon>
        <taxon>Rhodococcus</taxon>
    </lineage>
</organism>
<sequence>TYTVRAQYMIAADGGKTVGPELGVTMEGPSGILDMVSTHFTADLSQYWEDDVLITWLVNPEGAGSWHSGAMAAMGPTWGKHSEEFVIHFTFRPDDPNRFDEEAIVPRLRELLKLPDLEPEVHKVSHWILEGVLADKYQVGRVFLAGDAAHRHPPTTGLGLNTAIQDAHNLVWKLAAVLRGDSAPALLDTYEPERRLVGMRNVDWAMFTFLNHMVIDAGIGLSPDQPLELRTQVFRDLFSDTPMGETRRARAFEVANTQRTEFQAHDLEIGFAYQDGAVLPDGSDAPPRDPMGSVYFPTTRPGHRLPHAWIEHHGQRISTHDLVGTDTALVLITGAQGQDWVTAADTVAQKYGIRIKAVTIADGADYTDPTGRWSELREIGEDGAILVRPDNHVAWRSADRAATPADELARTVGTLLSR</sequence>
<gene>
    <name evidence="5" type="ORF">Q8814_23620</name>
</gene>
<dbReference type="InterPro" id="IPR002938">
    <property type="entry name" value="FAD-bd"/>
</dbReference>
<dbReference type="Gene3D" id="3.30.9.10">
    <property type="entry name" value="D-Amino Acid Oxidase, subunit A, domain 2"/>
    <property type="match status" value="1"/>
</dbReference>
<feature type="non-terminal residue" evidence="5">
    <location>
        <position position="1"/>
    </location>
</feature>
<dbReference type="InterPro" id="IPR050641">
    <property type="entry name" value="RIFMO-like"/>
</dbReference>
<keyword evidence="5" id="KW-0503">Monooxygenase</keyword>
<accession>A0ABU7JYH7</accession>
<dbReference type="Pfam" id="PF01494">
    <property type="entry name" value="FAD_binding_3"/>
    <property type="match status" value="1"/>
</dbReference>
<keyword evidence="6" id="KW-1185">Reference proteome</keyword>
<evidence type="ECO:0000256" key="3">
    <source>
        <dbReference type="ARBA" id="ARBA00022827"/>
    </source>
</evidence>
<dbReference type="InterPro" id="IPR036188">
    <property type="entry name" value="FAD/NAD-bd_sf"/>
</dbReference>
<dbReference type="RefSeq" id="WP_330154405.1">
    <property type="nucleotide sequence ID" value="NZ_JAUZMZ010000227.1"/>
</dbReference>
<dbReference type="Pfam" id="PF21274">
    <property type="entry name" value="Rng_hyd_C"/>
    <property type="match status" value="1"/>
</dbReference>
<keyword evidence="5" id="KW-0560">Oxidoreductase</keyword>
<name>A0ABU7JYH7_9NOCA</name>
<keyword evidence="3" id="KW-0274">FAD</keyword>
<dbReference type="PANTHER" id="PTHR43004:SF19">
    <property type="entry name" value="BINDING MONOOXYGENASE, PUTATIVE (JCVI)-RELATED"/>
    <property type="match status" value="1"/>
</dbReference>
<dbReference type="SUPFAM" id="SSF51905">
    <property type="entry name" value="FAD/NAD(P)-binding domain"/>
    <property type="match status" value="1"/>
</dbReference>
<evidence type="ECO:0000256" key="2">
    <source>
        <dbReference type="ARBA" id="ARBA00022630"/>
    </source>
</evidence>
<evidence type="ECO:0000313" key="6">
    <source>
        <dbReference type="Proteomes" id="UP001331936"/>
    </source>
</evidence>
<dbReference type="Gene3D" id="3.50.50.60">
    <property type="entry name" value="FAD/NAD(P)-binding domain"/>
    <property type="match status" value="1"/>
</dbReference>
<comment type="cofactor">
    <cofactor evidence="1">
        <name>FAD</name>
        <dbReference type="ChEBI" id="CHEBI:57692"/>
    </cofactor>
</comment>
<evidence type="ECO:0000256" key="1">
    <source>
        <dbReference type="ARBA" id="ARBA00001974"/>
    </source>
</evidence>
<keyword evidence="2" id="KW-0285">Flavoprotein</keyword>
<protein>
    <submittedName>
        <fullName evidence="5">FAD-dependent monooxygenase</fullName>
    </submittedName>
</protein>
<feature type="domain" description="FAD-binding" evidence="4">
    <location>
        <begin position="2"/>
        <end position="205"/>
    </location>
</feature>
<dbReference type="Proteomes" id="UP001331936">
    <property type="component" value="Unassembled WGS sequence"/>
</dbReference>
<proteinExistence type="predicted"/>